<evidence type="ECO:0000313" key="12">
    <source>
        <dbReference type="Proteomes" id="UP000570361"/>
    </source>
</evidence>
<dbReference type="InterPro" id="IPR009057">
    <property type="entry name" value="Homeodomain-like_sf"/>
</dbReference>
<evidence type="ECO:0000256" key="5">
    <source>
        <dbReference type="ARBA" id="ARBA00023015"/>
    </source>
</evidence>
<dbReference type="Pfam" id="PF17853">
    <property type="entry name" value="GGDEF_2"/>
    <property type="match status" value="1"/>
</dbReference>
<dbReference type="GO" id="GO:0000160">
    <property type="term" value="P:phosphorelay signal transduction system"/>
    <property type="evidence" value="ECO:0007669"/>
    <property type="project" value="UniProtKB-KW"/>
</dbReference>
<feature type="modified residue" description="4-aspartylphosphate" evidence="8">
    <location>
        <position position="54"/>
    </location>
</feature>
<dbReference type="Proteomes" id="UP000570361">
    <property type="component" value="Unassembled WGS sequence"/>
</dbReference>
<keyword evidence="7" id="KW-0804">Transcription</keyword>
<dbReference type="Pfam" id="PF00072">
    <property type="entry name" value="Response_reg"/>
    <property type="match status" value="1"/>
</dbReference>
<keyword evidence="2" id="KW-0963">Cytoplasm</keyword>
<reference evidence="11 12" key="1">
    <citation type="submission" date="2020-08" db="EMBL/GenBank/DDBJ databases">
        <title>Genomic Encyclopedia of Type Strains, Phase III (KMG-III): the genomes of soil and plant-associated and newly described type strains.</title>
        <authorList>
            <person name="Whitman W."/>
        </authorList>
    </citation>
    <scope>NUCLEOTIDE SEQUENCE [LARGE SCALE GENOMIC DNA]</scope>
    <source>
        <strain evidence="11 12">CECT 5862</strain>
    </source>
</reference>
<dbReference type="InterPro" id="IPR020449">
    <property type="entry name" value="Tscrpt_reg_AraC-type_HTH"/>
</dbReference>
<comment type="subcellular location">
    <subcellularLocation>
        <location evidence="1">Cytoplasm</location>
    </subcellularLocation>
</comment>
<dbReference type="PRINTS" id="PR00032">
    <property type="entry name" value="HTHARAC"/>
</dbReference>
<dbReference type="Gene3D" id="1.10.10.60">
    <property type="entry name" value="Homeodomain-like"/>
    <property type="match status" value="2"/>
</dbReference>
<proteinExistence type="predicted"/>
<protein>
    <submittedName>
        <fullName evidence="11">Two-component system response regulator YesN</fullName>
    </submittedName>
</protein>
<organism evidence="11 12">
    <name type="scientific">Paenibacillus phyllosphaerae</name>
    <dbReference type="NCBI Taxonomy" id="274593"/>
    <lineage>
        <taxon>Bacteria</taxon>
        <taxon>Bacillati</taxon>
        <taxon>Bacillota</taxon>
        <taxon>Bacilli</taxon>
        <taxon>Bacillales</taxon>
        <taxon>Paenibacillaceae</taxon>
        <taxon>Paenibacillus</taxon>
    </lineage>
</organism>
<dbReference type="PROSITE" id="PS01124">
    <property type="entry name" value="HTH_ARAC_FAMILY_2"/>
    <property type="match status" value="1"/>
</dbReference>
<gene>
    <name evidence="11" type="ORF">FHS18_000171</name>
</gene>
<dbReference type="SMART" id="SM00342">
    <property type="entry name" value="HTH_ARAC"/>
    <property type="match status" value="1"/>
</dbReference>
<dbReference type="CDD" id="cd17536">
    <property type="entry name" value="REC_YesN-like"/>
    <property type="match status" value="1"/>
</dbReference>
<comment type="caution">
    <text evidence="11">The sequence shown here is derived from an EMBL/GenBank/DDBJ whole genome shotgun (WGS) entry which is preliminary data.</text>
</comment>
<dbReference type="InterPro" id="IPR041522">
    <property type="entry name" value="CdaR_GGDEF"/>
</dbReference>
<keyword evidence="6" id="KW-0238">DNA-binding</keyword>
<dbReference type="PANTHER" id="PTHR42713">
    <property type="entry name" value="HISTIDINE KINASE-RELATED"/>
    <property type="match status" value="1"/>
</dbReference>
<dbReference type="InterPro" id="IPR018060">
    <property type="entry name" value="HTH_AraC"/>
</dbReference>
<dbReference type="GO" id="GO:0003700">
    <property type="term" value="F:DNA-binding transcription factor activity"/>
    <property type="evidence" value="ECO:0007669"/>
    <property type="project" value="InterPro"/>
</dbReference>
<dbReference type="PROSITE" id="PS50110">
    <property type="entry name" value="RESPONSE_REGULATORY"/>
    <property type="match status" value="1"/>
</dbReference>
<evidence type="ECO:0000256" key="7">
    <source>
        <dbReference type="ARBA" id="ARBA00023163"/>
    </source>
</evidence>
<evidence type="ECO:0000259" key="10">
    <source>
        <dbReference type="PROSITE" id="PS50110"/>
    </source>
</evidence>
<dbReference type="SMART" id="SM00448">
    <property type="entry name" value="REC"/>
    <property type="match status" value="1"/>
</dbReference>
<keyword evidence="12" id="KW-1185">Reference proteome</keyword>
<dbReference type="InterPro" id="IPR011006">
    <property type="entry name" value="CheY-like_superfamily"/>
</dbReference>
<evidence type="ECO:0000259" key="9">
    <source>
        <dbReference type="PROSITE" id="PS01124"/>
    </source>
</evidence>
<name>A0A7W5AT18_9BACL</name>
<keyword evidence="3 8" id="KW-0597">Phosphoprotein</keyword>
<dbReference type="InterPro" id="IPR051552">
    <property type="entry name" value="HptR"/>
</dbReference>
<evidence type="ECO:0000256" key="3">
    <source>
        <dbReference type="ARBA" id="ARBA00022553"/>
    </source>
</evidence>
<feature type="domain" description="HTH araC/xylS-type" evidence="9">
    <location>
        <begin position="430"/>
        <end position="529"/>
    </location>
</feature>
<keyword evidence="5" id="KW-0805">Transcription regulation</keyword>
<accession>A0A7W5AT18</accession>
<dbReference type="InterPro" id="IPR001789">
    <property type="entry name" value="Sig_transdc_resp-reg_receiver"/>
</dbReference>
<evidence type="ECO:0000256" key="6">
    <source>
        <dbReference type="ARBA" id="ARBA00023125"/>
    </source>
</evidence>
<dbReference type="Gene3D" id="3.40.50.2300">
    <property type="match status" value="1"/>
</dbReference>
<evidence type="ECO:0000256" key="2">
    <source>
        <dbReference type="ARBA" id="ARBA00022490"/>
    </source>
</evidence>
<evidence type="ECO:0000256" key="1">
    <source>
        <dbReference type="ARBA" id="ARBA00004496"/>
    </source>
</evidence>
<evidence type="ECO:0000256" key="4">
    <source>
        <dbReference type="ARBA" id="ARBA00023012"/>
    </source>
</evidence>
<dbReference type="EMBL" id="JACHXK010000001">
    <property type="protein sequence ID" value="MBB3108143.1"/>
    <property type="molecule type" value="Genomic_DNA"/>
</dbReference>
<keyword evidence="4" id="KW-0902">Two-component regulatory system</keyword>
<dbReference type="SUPFAM" id="SSF46689">
    <property type="entry name" value="Homeodomain-like"/>
    <property type="match status" value="2"/>
</dbReference>
<feature type="domain" description="Response regulatory" evidence="10">
    <location>
        <begin position="2"/>
        <end position="119"/>
    </location>
</feature>
<evidence type="ECO:0000313" key="11">
    <source>
        <dbReference type="EMBL" id="MBB3108143.1"/>
    </source>
</evidence>
<evidence type="ECO:0000256" key="8">
    <source>
        <dbReference type="PROSITE-ProRule" id="PRU00169"/>
    </source>
</evidence>
<dbReference type="Pfam" id="PF12833">
    <property type="entry name" value="HTH_18"/>
    <property type="match status" value="1"/>
</dbReference>
<sequence>MKLLIVDDEERTREFLKKYVPWEEMGILELSMAKNGQVALELALEFEPDIVLCDVKMPKMDGIEFAKTYRKHDPNCKIIFLSGFSDKEYLKSAIQLKALTYIEKPINLEEVRQAVEDAILLCREEELLSSEQKRLQEHVDRSLPFLRQEMVRKMVKQPQSAHIEQALQSTETFLLPTAGPYTVGVASLHWNASVIPEDPAGVQERMLQELCLIDAAETGGALFGFDTNNWLVFVLPGDYDGSYRKDREVVDRLSRTLRQVIGKDIDFCMGIGVTARTIAEIPRSYEKAFHAGIMQFYQEDRHPFFYHSDIRFGTLEMDWEGIRGLRDELRRGDTRSVCQRIEQHTERALKRKDRDIARVKDTYFQFLLAIMEVAAAQGVTDQTEDAERRYIWREMDAIPSLSKLHAYVLSFLTPFEDKLDDNSSMPSKMREIMRYIHSHFHEKGFTVQAIAYHVNLSETYLCSYFKKQCGQTIKEFINQTRYERAKEMLRERDIKLYEVAIRLGFVDANYFATFFKRYAGCTPSEYRERMAK</sequence>
<dbReference type="GO" id="GO:0043565">
    <property type="term" value="F:sequence-specific DNA binding"/>
    <property type="evidence" value="ECO:0007669"/>
    <property type="project" value="InterPro"/>
</dbReference>
<dbReference type="PANTHER" id="PTHR42713:SF3">
    <property type="entry name" value="TRANSCRIPTIONAL REGULATORY PROTEIN HPTR"/>
    <property type="match status" value="1"/>
</dbReference>
<dbReference type="SUPFAM" id="SSF52172">
    <property type="entry name" value="CheY-like"/>
    <property type="match status" value="1"/>
</dbReference>
<dbReference type="GO" id="GO:0005737">
    <property type="term" value="C:cytoplasm"/>
    <property type="evidence" value="ECO:0007669"/>
    <property type="project" value="UniProtKB-SubCell"/>
</dbReference>
<dbReference type="RefSeq" id="WP_183595951.1">
    <property type="nucleotide sequence ID" value="NZ_JACHXK010000001.1"/>
</dbReference>
<dbReference type="AlphaFoldDB" id="A0A7W5AT18"/>